<proteinExistence type="predicted"/>
<gene>
    <name evidence="4" type="primary">phaR</name>
    <name evidence="4" type="ORF">DEH84_09505</name>
</gene>
<evidence type="ECO:0000259" key="2">
    <source>
        <dbReference type="Pfam" id="PF05233"/>
    </source>
</evidence>
<dbReference type="InterPro" id="IPR012909">
    <property type="entry name" value="PHA_DNA-bd_N"/>
</dbReference>
<evidence type="ECO:0000313" key="5">
    <source>
        <dbReference type="Proteomes" id="UP000244892"/>
    </source>
</evidence>
<dbReference type="NCBIfam" id="TIGR01848">
    <property type="entry name" value="PHA_reg_PhaR"/>
    <property type="match status" value="1"/>
</dbReference>
<dbReference type="InterPro" id="IPR010134">
    <property type="entry name" value="PHA_reg_PhaR"/>
</dbReference>
<name>A0A2U8FRE9_9BURK</name>
<dbReference type="GO" id="GO:0006355">
    <property type="term" value="P:regulation of DNA-templated transcription"/>
    <property type="evidence" value="ECO:0007669"/>
    <property type="project" value="InterPro"/>
</dbReference>
<feature type="domain" description="PHB accumulation regulatory" evidence="2">
    <location>
        <begin position="142"/>
        <end position="172"/>
    </location>
</feature>
<dbReference type="OrthoDB" id="9795345at2"/>
<evidence type="ECO:0000259" key="3">
    <source>
        <dbReference type="Pfam" id="PF07879"/>
    </source>
</evidence>
<feature type="domain" description="PHA accumulation regulator DNA-binding N-terminal" evidence="3">
    <location>
        <begin position="35"/>
        <end position="94"/>
    </location>
</feature>
<feature type="region of interest" description="Disordered" evidence="1">
    <location>
        <begin position="1"/>
        <end position="36"/>
    </location>
</feature>
<accession>A0A2U8FRE9</accession>
<reference evidence="4 5" key="1">
    <citation type="submission" date="2018-05" db="EMBL/GenBank/DDBJ databases">
        <title>complete genome sequence of Aquabacterium olei NBRC 110486.</title>
        <authorList>
            <person name="Tang B."/>
            <person name="Chang J."/>
            <person name="Zhang L."/>
            <person name="Yang H."/>
        </authorList>
    </citation>
    <scope>NUCLEOTIDE SEQUENCE [LARGE SCALE GENOMIC DNA]</scope>
    <source>
        <strain evidence="4 5">NBRC 110486</strain>
    </source>
</reference>
<dbReference type="RefSeq" id="WP_109036642.1">
    <property type="nucleotide sequence ID" value="NZ_CP029210.1"/>
</dbReference>
<organism evidence="4 5">
    <name type="scientific">Aquabacterium olei</name>
    <dbReference type="NCBI Taxonomy" id="1296669"/>
    <lineage>
        <taxon>Bacteria</taxon>
        <taxon>Pseudomonadati</taxon>
        <taxon>Pseudomonadota</taxon>
        <taxon>Betaproteobacteria</taxon>
        <taxon>Burkholderiales</taxon>
        <taxon>Aquabacterium</taxon>
    </lineage>
</organism>
<dbReference type="EMBL" id="CP029210">
    <property type="protein sequence ID" value="AWI53642.1"/>
    <property type="molecule type" value="Genomic_DNA"/>
</dbReference>
<dbReference type="Pfam" id="PF05233">
    <property type="entry name" value="PHB_acc"/>
    <property type="match status" value="2"/>
</dbReference>
<feature type="domain" description="PHB accumulation regulatory" evidence="2">
    <location>
        <begin position="99"/>
        <end position="137"/>
    </location>
</feature>
<dbReference type="InterPro" id="IPR007897">
    <property type="entry name" value="PHB_accumulat"/>
</dbReference>
<dbReference type="AlphaFoldDB" id="A0A2U8FRE9"/>
<evidence type="ECO:0000256" key="1">
    <source>
        <dbReference type="SAM" id="MobiDB-lite"/>
    </source>
</evidence>
<dbReference type="KEGG" id="aon:DEH84_09505"/>
<keyword evidence="5" id="KW-1185">Reference proteome</keyword>
<protein>
    <submittedName>
        <fullName evidence="4">Polyhydroxyalkanoate synthesis repressor PhaR</fullName>
    </submittedName>
</protein>
<evidence type="ECO:0000313" key="4">
    <source>
        <dbReference type="EMBL" id="AWI53642.1"/>
    </source>
</evidence>
<sequence>MNAARNPRTHDEAPQDGAPQAEQPAPGSVPPGLRTIKKYPNRRLYDTKTSSYITLAEVKDMVMGCEHFIVVDAKSGEDLTRSILLQIILEEETAGVPMFSTQALAQIIRFYGHTMQGLMGHYLEKNIQSFIDMQSRLTENSMMNLQNPLMQNFMGGYMEQSRSLFLQMQEQMSKQAETLIGNLGAGLTPKK</sequence>
<dbReference type="Proteomes" id="UP000244892">
    <property type="component" value="Chromosome"/>
</dbReference>
<dbReference type="Pfam" id="PF07879">
    <property type="entry name" value="PHB_acc_N"/>
    <property type="match status" value="1"/>
</dbReference>